<dbReference type="OrthoDB" id="410651at2759"/>
<protein>
    <submittedName>
        <fullName evidence="6">Membrane-associated proteins in eicosanoid and glutathione metabolism</fullName>
    </submittedName>
</protein>
<evidence type="ECO:0000256" key="2">
    <source>
        <dbReference type="ARBA" id="ARBA00022692"/>
    </source>
</evidence>
<dbReference type="RefSeq" id="XP_025357950.1">
    <property type="nucleotide sequence ID" value="XM_025500287.1"/>
</dbReference>
<sequence>MSTLSLNLPASYPWVVGVAATIPFLTFWQSMLVSGARKAAKIQYPQVYATKEEESANPSARKFNCAQRAHQNTMENVPQVYASLLIAGVQHPRVAAISGLLYVVGRIVFTVGYNSGEPKGRVPGSLISYLGMVSLFFTSAYTTFGLLQKTGYHF</sequence>
<dbReference type="EMBL" id="KZ819602">
    <property type="protein sequence ID" value="PWN37648.1"/>
    <property type="molecule type" value="Genomic_DNA"/>
</dbReference>
<dbReference type="InterPro" id="IPR050997">
    <property type="entry name" value="MAPEG"/>
</dbReference>
<dbReference type="InParanoid" id="A0A316VKR0"/>
<keyword evidence="7" id="KW-1185">Reference proteome</keyword>
<feature type="transmembrane region" description="Helical" evidence="5">
    <location>
        <begin position="126"/>
        <end position="147"/>
    </location>
</feature>
<gene>
    <name evidence="6" type="ORF">FA14DRAFT_17068</name>
</gene>
<dbReference type="InterPro" id="IPR001129">
    <property type="entry name" value="Membr-assoc_MAPEG"/>
</dbReference>
<keyword evidence="4 5" id="KW-0472">Membrane</keyword>
<dbReference type="Proteomes" id="UP000245771">
    <property type="component" value="Unassembled WGS sequence"/>
</dbReference>
<dbReference type="GO" id="GO:0005783">
    <property type="term" value="C:endoplasmic reticulum"/>
    <property type="evidence" value="ECO:0007669"/>
    <property type="project" value="TreeGrafter"/>
</dbReference>
<feature type="transmembrane region" description="Helical" evidence="5">
    <location>
        <begin position="12"/>
        <end position="33"/>
    </location>
</feature>
<accession>A0A316VKR0</accession>
<dbReference type="STRING" id="1280837.A0A316VKR0"/>
<dbReference type="InterPro" id="IPR023352">
    <property type="entry name" value="MAPEG-like_dom_sf"/>
</dbReference>
<reference evidence="6 7" key="1">
    <citation type="journal article" date="2018" name="Mol. Biol. Evol.">
        <title>Broad Genomic Sampling Reveals a Smut Pathogenic Ancestry of the Fungal Clade Ustilaginomycotina.</title>
        <authorList>
            <person name="Kijpornyongpan T."/>
            <person name="Mondo S.J."/>
            <person name="Barry K."/>
            <person name="Sandor L."/>
            <person name="Lee J."/>
            <person name="Lipzen A."/>
            <person name="Pangilinan J."/>
            <person name="LaButti K."/>
            <person name="Hainaut M."/>
            <person name="Henrissat B."/>
            <person name="Grigoriev I.V."/>
            <person name="Spatafora J.W."/>
            <person name="Aime M.C."/>
        </authorList>
    </citation>
    <scope>NUCLEOTIDE SEQUENCE [LARGE SCALE GENOMIC DNA]</scope>
    <source>
        <strain evidence="6 7">MCA 3882</strain>
    </source>
</reference>
<dbReference type="AlphaFoldDB" id="A0A316VKR0"/>
<evidence type="ECO:0000256" key="1">
    <source>
        <dbReference type="ARBA" id="ARBA00004141"/>
    </source>
</evidence>
<organism evidence="6 7">
    <name type="scientific">Meira miltonrushii</name>
    <dbReference type="NCBI Taxonomy" id="1280837"/>
    <lineage>
        <taxon>Eukaryota</taxon>
        <taxon>Fungi</taxon>
        <taxon>Dikarya</taxon>
        <taxon>Basidiomycota</taxon>
        <taxon>Ustilaginomycotina</taxon>
        <taxon>Exobasidiomycetes</taxon>
        <taxon>Exobasidiales</taxon>
        <taxon>Brachybasidiaceae</taxon>
        <taxon>Meira</taxon>
    </lineage>
</organism>
<evidence type="ECO:0000256" key="3">
    <source>
        <dbReference type="ARBA" id="ARBA00022989"/>
    </source>
</evidence>
<dbReference type="SUPFAM" id="SSF161084">
    <property type="entry name" value="MAPEG domain-like"/>
    <property type="match status" value="1"/>
</dbReference>
<evidence type="ECO:0000256" key="5">
    <source>
        <dbReference type="SAM" id="Phobius"/>
    </source>
</evidence>
<dbReference type="GO" id="GO:0005635">
    <property type="term" value="C:nuclear envelope"/>
    <property type="evidence" value="ECO:0007669"/>
    <property type="project" value="TreeGrafter"/>
</dbReference>
<dbReference type="GeneID" id="37022068"/>
<name>A0A316VKR0_9BASI</name>
<dbReference type="PANTHER" id="PTHR10250:SF26">
    <property type="entry name" value="GLUTATHIONE S-TRANSFERASE 3, MITOCHONDRIAL"/>
    <property type="match status" value="1"/>
</dbReference>
<dbReference type="Gene3D" id="1.20.120.550">
    <property type="entry name" value="Membrane associated eicosanoid/glutathione metabolism-like domain"/>
    <property type="match status" value="1"/>
</dbReference>
<proteinExistence type="predicted"/>
<comment type="subcellular location">
    <subcellularLocation>
        <location evidence="1">Membrane</location>
        <topology evidence="1">Multi-pass membrane protein</topology>
    </subcellularLocation>
</comment>
<evidence type="ECO:0000313" key="7">
    <source>
        <dbReference type="Proteomes" id="UP000245771"/>
    </source>
</evidence>
<dbReference type="PANTHER" id="PTHR10250">
    <property type="entry name" value="MICROSOMAL GLUTATHIONE S-TRANSFERASE"/>
    <property type="match status" value="1"/>
</dbReference>
<dbReference type="GO" id="GO:0016020">
    <property type="term" value="C:membrane"/>
    <property type="evidence" value="ECO:0007669"/>
    <property type="project" value="UniProtKB-SubCell"/>
</dbReference>
<feature type="transmembrane region" description="Helical" evidence="5">
    <location>
        <begin position="94"/>
        <end position="114"/>
    </location>
</feature>
<dbReference type="Pfam" id="PF01124">
    <property type="entry name" value="MAPEG"/>
    <property type="match status" value="1"/>
</dbReference>
<keyword evidence="3 5" id="KW-1133">Transmembrane helix</keyword>
<evidence type="ECO:0000313" key="6">
    <source>
        <dbReference type="EMBL" id="PWN37648.1"/>
    </source>
</evidence>
<keyword evidence="2 5" id="KW-0812">Transmembrane</keyword>
<evidence type="ECO:0000256" key="4">
    <source>
        <dbReference type="ARBA" id="ARBA00023136"/>
    </source>
</evidence>
<dbReference type="GO" id="GO:0004364">
    <property type="term" value="F:glutathione transferase activity"/>
    <property type="evidence" value="ECO:0007669"/>
    <property type="project" value="TreeGrafter"/>
</dbReference>
<dbReference type="GO" id="GO:0004602">
    <property type="term" value="F:glutathione peroxidase activity"/>
    <property type="evidence" value="ECO:0007669"/>
    <property type="project" value="TreeGrafter"/>
</dbReference>